<keyword evidence="3" id="KW-0548">Nucleotidyltransferase</keyword>
<dbReference type="EC" id="2.7.7.80" evidence="3"/>
<dbReference type="InterPro" id="IPR000594">
    <property type="entry name" value="ThiF_NAD_FAD-bd"/>
</dbReference>
<evidence type="ECO:0000256" key="1">
    <source>
        <dbReference type="ARBA" id="ARBA00009919"/>
    </source>
</evidence>
<dbReference type="PANTHER" id="PTHR10953">
    <property type="entry name" value="UBIQUITIN-ACTIVATING ENZYME E1"/>
    <property type="match status" value="1"/>
</dbReference>
<evidence type="ECO:0000313" key="3">
    <source>
        <dbReference type="EMBL" id="CAA9561540.1"/>
    </source>
</evidence>
<dbReference type="InterPro" id="IPR045886">
    <property type="entry name" value="ThiF/MoeB/HesA"/>
</dbReference>
<keyword evidence="3" id="KW-0808">Transferase</keyword>
<proteinExistence type="inferred from homology"/>
<dbReference type="InterPro" id="IPR035985">
    <property type="entry name" value="Ubiquitin-activating_enz"/>
</dbReference>
<dbReference type="SUPFAM" id="SSF69572">
    <property type="entry name" value="Activating enzymes of the ubiquitin-like proteins"/>
    <property type="match status" value="1"/>
</dbReference>
<dbReference type="FunFam" id="3.40.50.720:FF:000080">
    <property type="entry name" value="Thiazole biosynthesis adenylyltransferase ThiF"/>
    <property type="match status" value="1"/>
</dbReference>
<dbReference type="GO" id="GO:0005829">
    <property type="term" value="C:cytosol"/>
    <property type="evidence" value="ECO:0007669"/>
    <property type="project" value="TreeGrafter"/>
</dbReference>
<gene>
    <name evidence="3" type="ORF">AVDCRST_MAG70-1708</name>
</gene>
<dbReference type="AlphaFoldDB" id="A0A6J4UVA2"/>
<comment type="similarity">
    <text evidence="1">Belongs to the HesA/MoeB/ThiF family.</text>
</comment>
<dbReference type="GO" id="GO:0008146">
    <property type="term" value="F:sulfotransferase activity"/>
    <property type="evidence" value="ECO:0007669"/>
    <property type="project" value="TreeGrafter"/>
</dbReference>
<name>A0A6J4UVA2_9BACT</name>
<feature type="domain" description="THIF-type NAD/FAD binding fold" evidence="2">
    <location>
        <begin position="6"/>
        <end position="244"/>
    </location>
</feature>
<dbReference type="Pfam" id="PF00899">
    <property type="entry name" value="ThiF"/>
    <property type="match status" value="1"/>
</dbReference>
<dbReference type="GO" id="GO:0008641">
    <property type="term" value="F:ubiquitin-like modifier activating enzyme activity"/>
    <property type="evidence" value="ECO:0007669"/>
    <property type="project" value="InterPro"/>
</dbReference>
<organism evidence="3">
    <name type="scientific">uncultured Thermomicrobiales bacterium</name>
    <dbReference type="NCBI Taxonomy" id="1645740"/>
    <lineage>
        <taxon>Bacteria</taxon>
        <taxon>Pseudomonadati</taxon>
        <taxon>Thermomicrobiota</taxon>
        <taxon>Thermomicrobia</taxon>
        <taxon>Thermomicrobiales</taxon>
        <taxon>environmental samples</taxon>
    </lineage>
</organism>
<protein>
    <submittedName>
        <fullName evidence="3">Molybdopterin-synthase adenylyltransferase</fullName>
        <ecNumber evidence="3">2.7.7.80</ecNumber>
    </submittedName>
</protein>
<evidence type="ECO:0000259" key="2">
    <source>
        <dbReference type="Pfam" id="PF00899"/>
    </source>
</evidence>
<dbReference type="GO" id="GO:0004792">
    <property type="term" value="F:thiosulfate-cyanide sulfurtransferase activity"/>
    <property type="evidence" value="ECO:0007669"/>
    <property type="project" value="TreeGrafter"/>
</dbReference>
<sequence length="341" mass="35749">MSDDRYARQTRFGPLGNDAQVRLGAARVVLVGCGALGSAVANGLVRAGVGHLTILDRDYVELSNLQRQVLFDESHVADDLPKAIAASRVLAKVNGEVSLEPVVVDVHGGNVEDLFAGADLVIDGTDSIETRGIVNEAAVKLGISWIYGGVVGSTGMSMTVIPGETPCLRCVFPHAPAPGSLPTCQTAGVIGPAVEAVGAIQTVEAMKLLTGHRSSLHGGLVTLDMWTVKMDTVPTGAPRTGCPVCERREFPGLGTTGRQAVSLCGRDSMQVSSHPPAPVDLTALARRLDGLGDVRLTPFLLRFTPSPLGRGLTVFPDGRAIVHDTTEPSVARADYARWVGH</sequence>
<dbReference type="GO" id="GO:0061605">
    <property type="term" value="F:molybdopterin-synthase adenylyltransferase activity"/>
    <property type="evidence" value="ECO:0007669"/>
    <property type="project" value="UniProtKB-EC"/>
</dbReference>
<dbReference type="EMBL" id="CADCWH010000270">
    <property type="protein sequence ID" value="CAA9561540.1"/>
    <property type="molecule type" value="Genomic_DNA"/>
</dbReference>
<reference evidence="3" key="1">
    <citation type="submission" date="2020-02" db="EMBL/GenBank/DDBJ databases">
        <authorList>
            <person name="Meier V. D."/>
        </authorList>
    </citation>
    <scope>NUCLEOTIDE SEQUENCE</scope>
    <source>
        <strain evidence="3">AVDCRST_MAG70</strain>
    </source>
</reference>
<dbReference type="CDD" id="cd00757">
    <property type="entry name" value="ThiF_MoeB_HesA_family"/>
    <property type="match status" value="1"/>
</dbReference>
<dbReference type="PANTHER" id="PTHR10953:SF102">
    <property type="entry name" value="ADENYLYLTRANSFERASE AND SULFURTRANSFERASE MOCS3"/>
    <property type="match status" value="1"/>
</dbReference>
<accession>A0A6J4UVA2</accession>
<dbReference type="Gene3D" id="3.40.50.720">
    <property type="entry name" value="NAD(P)-binding Rossmann-like Domain"/>
    <property type="match status" value="1"/>
</dbReference>